<dbReference type="AlphaFoldDB" id="A0ABD5PBL0"/>
<accession>A0ABD5PBL0</accession>
<evidence type="ECO:0000259" key="2">
    <source>
        <dbReference type="Pfam" id="PF25942"/>
    </source>
</evidence>
<dbReference type="Pfam" id="PF25942">
    <property type="entry name" value="Ig_halo"/>
    <property type="match status" value="1"/>
</dbReference>
<dbReference type="EMBL" id="JBHSDS010000005">
    <property type="protein sequence ID" value="MFC4357846.1"/>
    <property type="molecule type" value="Genomic_DNA"/>
</dbReference>
<organism evidence="3 4">
    <name type="scientific">Halobium salinum</name>
    <dbReference type="NCBI Taxonomy" id="1364940"/>
    <lineage>
        <taxon>Archaea</taxon>
        <taxon>Methanobacteriati</taxon>
        <taxon>Methanobacteriota</taxon>
        <taxon>Stenosarchaea group</taxon>
        <taxon>Halobacteria</taxon>
        <taxon>Halobacteriales</taxon>
        <taxon>Haloferacaceae</taxon>
        <taxon>Halobium</taxon>
    </lineage>
</organism>
<comment type="caution">
    <text evidence="3">The sequence shown here is derived from an EMBL/GenBank/DDBJ whole genome shotgun (WGS) entry which is preliminary data.</text>
</comment>
<reference evidence="3 4" key="1">
    <citation type="journal article" date="2019" name="Int. J. Syst. Evol. Microbiol.">
        <title>The Global Catalogue of Microorganisms (GCM) 10K type strain sequencing project: providing services to taxonomists for standard genome sequencing and annotation.</title>
        <authorList>
            <consortium name="The Broad Institute Genomics Platform"/>
            <consortium name="The Broad Institute Genome Sequencing Center for Infectious Disease"/>
            <person name="Wu L."/>
            <person name="Ma J."/>
        </authorList>
    </citation>
    <scope>NUCLEOTIDE SEQUENCE [LARGE SCALE GENOMIC DNA]</scope>
    <source>
        <strain evidence="3 4">CGMCC 1.12553</strain>
    </source>
</reference>
<gene>
    <name evidence="3" type="ORF">ACFO0N_07780</name>
</gene>
<evidence type="ECO:0000256" key="1">
    <source>
        <dbReference type="SAM" id="MobiDB-lite"/>
    </source>
</evidence>
<feature type="region of interest" description="Disordered" evidence="1">
    <location>
        <begin position="21"/>
        <end position="105"/>
    </location>
</feature>
<evidence type="ECO:0000313" key="4">
    <source>
        <dbReference type="Proteomes" id="UP001595921"/>
    </source>
</evidence>
<sequence>MHSRRDALHALAVTAGAGALTGLAGCAGDAPAGSGPGSTTASAPTTESTTTHSTDAPAPTTTTSRSATAEPSSPTDLVVTETAPAGAPSPPSGVATGDAPDGPVVASLAVTGPDSRDLLDGNPPHSLWVVNATDRPRDVSFRLSTRGEPVVERTATFPSGGRAFLELRAPASYEVAVESAGNALREAIDESWFDCNRSSSTVAVGPDDVEMESVSTMLECVSVTPDGRIGGR</sequence>
<proteinExistence type="predicted"/>
<feature type="compositionally biased region" description="Low complexity" evidence="1">
    <location>
        <begin position="21"/>
        <end position="75"/>
    </location>
</feature>
<dbReference type="PROSITE" id="PS51257">
    <property type="entry name" value="PROKAR_LIPOPROTEIN"/>
    <property type="match status" value="1"/>
</dbReference>
<keyword evidence="4" id="KW-1185">Reference proteome</keyword>
<dbReference type="InterPro" id="IPR058929">
    <property type="entry name" value="Ig_halo"/>
</dbReference>
<feature type="domain" description="Ig-like" evidence="2">
    <location>
        <begin position="135"/>
        <end position="207"/>
    </location>
</feature>
<protein>
    <recommendedName>
        <fullName evidence="2">Ig-like domain-containing protein</fullName>
    </recommendedName>
</protein>
<name>A0ABD5PBL0_9EURY</name>
<dbReference type="Proteomes" id="UP001595921">
    <property type="component" value="Unassembled WGS sequence"/>
</dbReference>
<evidence type="ECO:0000313" key="3">
    <source>
        <dbReference type="EMBL" id="MFC4357846.1"/>
    </source>
</evidence>
<dbReference type="InterPro" id="IPR006311">
    <property type="entry name" value="TAT_signal"/>
</dbReference>
<dbReference type="PROSITE" id="PS51318">
    <property type="entry name" value="TAT"/>
    <property type="match status" value="1"/>
</dbReference>
<dbReference type="RefSeq" id="WP_267624578.1">
    <property type="nucleotide sequence ID" value="NZ_JAODIW010000009.1"/>
</dbReference>